<keyword evidence="1" id="KW-1133">Transmembrane helix</keyword>
<gene>
    <name evidence="2" type="ORF">SAMN04515673_101505</name>
</gene>
<sequence length="77" mass="8325">MAHGRSRLPDALAVLPLIGFLIFSVPLIWGGMEIGTATALIYLFWGWFGLCLLTAVLSTIASRRMRPDDPEAGAPDP</sequence>
<dbReference type="EMBL" id="FOYI01000001">
    <property type="protein sequence ID" value="SFQ97642.1"/>
    <property type="molecule type" value="Genomic_DNA"/>
</dbReference>
<keyword evidence="3" id="KW-1185">Reference proteome</keyword>
<feature type="transmembrane region" description="Helical" evidence="1">
    <location>
        <begin position="12"/>
        <end position="31"/>
    </location>
</feature>
<reference evidence="2 3" key="1">
    <citation type="submission" date="2016-10" db="EMBL/GenBank/DDBJ databases">
        <authorList>
            <person name="de Groot N.N."/>
        </authorList>
    </citation>
    <scope>NUCLEOTIDE SEQUENCE [LARGE SCALE GENOMIC DNA]</scope>
    <source>
        <strain evidence="3">KMM 9023,NRIC 0796,JCM 17311,KCTC 23692</strain>
    </source>
</reference>
<dbReference type="AlphaFoldDB" id="A0A1I6CWW8"/>
<dbReference type="OrthoDB" id="7871801at2"/>
<keyword evidence="1" id="KW-0472">Membrane</keyword>
<dbReference type="Proteomes" id="UP000199302">
    <property type="component" value="Unassembled WGS sequence"/>
</dbReference>
<accession>A0A1I6CWW8</accession>
<organism evidence="2 3">
    <name type="scientific">Poseidonocella sedimentorum</name>
    <dbReference type="NCBI Taxonomy" id="871652"/>
    <lineage>
        <taxon>Bacteria</taxon>
        <taxon>Pseudomonadati</taxon>
        <taxon>Pseudomonadota</taxon>
        <taxon>Alphaproteobacteria</taxon>
        <taxon>Rhodobacterales</taxon>
        <taxon>Roseobacteraceae</taxon>
        <taxon>Poseidonocella</taxon>
    </lineage>
</organism>
<keyword evidence="1" id="KW-0812">Transmembrane</keyword>
<protein>
    <submittedName>
        <fullName evidence="2">Uncharacterized protein</fullName>
    </submittedName>
</protein>
<proteinExistence type="predicted"/>
<feature type="transmembrane region" description="Helical" evidence="1">
    <location>
        <begin position="37"/>
        <end position="57"/>
    </location>
</feature>
<dbReference type="RefSeq" id="WP_143104087.1">
    <property type="nucleotide sequence ID" value="NZ_FOYI01000001.1"/>
</dbReference>
<dbReference type="STRING" id="871652.SAMN04515673_101505"/>
<evidence type="ECO:0000313" key="3">
    <source>
        <dbReference type="Proteomes" id="UP000199302"/>
    </source>
</evidence>
<evidence type="ECO:0000256" key="1">
    <source>
        <dbReference type="SAM" id="Phobius"/>
    </source>
</evidence>
<name>A0A1I6CWW8_9RHOB</name>
<evidence type="ECO:0000313" key="2">
    <source>
        <dbReference type="EMBL" id="SFQ97642.1"/>
    </source>
</evidence>